<proteinExistence type="inferred from homology"/>
<dbReference type="PROSITE" id="PS00058">
    <property type="entry name" value="DNA_MISMATCH_REPAIR_1"/>
    <property type="match status" value="1"/>
</dbReference>
<dbReference type="STRING" id="1448321.A0A317WSW8"/>
<keyword evidence="2" id="KW-0227">DNA damage</keyword>
<dbReference type="InterPro" id="IPR036890">
    <property type="entry name" value="HATPase_C_sf"/>
</dbReference>
<accession>A0A317WSW8</accession>
<dbReference type="SUPFAM" id="SSF55874">
    <property type="entry name" value="ATPase domain of HSP90 chaperone/DNA topoisomerase II/histidine kinase"/>
    <property type="match status" value="1"/>
</dbReference>
<dbReference type="InterPro" id="IPR003594">
    <property type="entry name" value="HATPase_dom"/>
</dbReference>
<dbReference type="GO" id="GO:0016887">
    <property type="term" value="F:ATP hydrolysis activity"/>
    <property type="evidence" value="ECO:0007669"/>
    <property type="project" value="InterPro"/>
</dbReference>
<dbReference type="GO" id="GO:0061982">
    <property type="term" value="P:meiosis I cell cycle process"/>
    <property type="evidence" value="ECO:0007669"/>
    <property type="project" value="UniProtKB-ARBA"/>
</dbReference>
<dbReference type="GO" id="GO:0005524">
    <property type="term" value="F:ATP binding"/>
    <property type="evidence" value="ECO:0007669"/>
    <property type="project" value="InterPro"/>
</dbReference>
<dbReference type="RefSeq" id="XP_025402382.1">
    <property type="nucleotide sequence ID" value="XM_025540855.1"/>
</dbReference>
<dbReference type="InterPro" id="IPR013507">
    <property type="entry name" value="DNA_mismatch_S5_2-like"/>
</dbReference>
<dbReference type="InterPro" id="IPR038973">
    <property type="entry name" value="MutL/Mlh/Pms-like"/>
</dbReference>
<dbReference type="OrthoDB" id="10263226at2759"/>
<evidence type="ECO:0000313" key="5">
    <source>
        <dbReference type="EMBL" id="PWY89195.1"/>
    </source>
</evidence>
<gene>
    <name evidence="5" type="ORF">BO70DRAFT_331061</name>
</gene>
<dbReference type="EMBL" id="MSFL01000004">
    <property type="protein sequence ID" value="PWY89195.1"/>
    <property type="molecule type" value="Genomic_DNA"/>
</dbReference>
<keyword evidence="6" id="KW-1185">Reference proteome</keyword>
<feature type="region of interest" description="Disordered" evidence="3">
    <location>
        <begin position="400"/>
        <end position="504"/>
    </location>
</feature>
<sequence>MPIAALPPTTVRAIGSASALSDPCSVVKELLDNALDASATSVFIEISQNTVDLIQVKDNGHGIPSTDHPSVCKRTFTSKIQTVEDLRSVGGKSLGFRGEALASAAEMSGGLTVGTRVEEEAVGTSVRYGRDGELLSTKHVPHPVGTSVRITDLFKHIPVRRQTVLKNTAKTLVKVKKLVQAYAVAQPSKRLSLRVLKAKTESSNWMYAPQNATLLDAALKIVGAEVAAGCLVREWPGSRAGSTAFRLVALLPDPGSDLSKINALGQYISIDGRPLSATRGIAQDIAKLYKSYIRSTASNLTDPFLCLHVVCTQASYDVNVEPAKDDVLLEEPQELLSMVEDLLCEVYGAQADRTERQAPKVKERVTYKNPFDLLLARKSPGRPTQSSSGGNFTSARFVAQTPAASPDKSAENRIGPRANPWKNFITPTVPNGVTSRDDARVTSPMKRNSDLPCSSRSFFPSPSASSAKTSPASATHSPGMPTSGSPIQTRASRERDRERYGNGSLDTWFAKTTLVSLSADKPGEPVERPLNELAHERFGPQGPVSTHEQKRFSPEEPVGTQSVCHTPTQDAAVDRTAEPEDIEPELQQRHAGQPVLERWSARLHQLSKTAHEGLQTALDFENRKRDAILLWREQQSNPHLSRYQAARAALQPADESKPVLNPHDPRSYLMRQRAQNEDPGTGKVKRINTNKLPLENIPDGWELHDVGLKADPAPATFLTIAKTDLYARCGEQSDAFTADDAGLVDLCRRRLTSLMNADLQFDFSHLARRLEE</sequence>
<feature type="compositionally biased region" description="Basic and acidic residues" evidence="3">
    <location>
        <begin position="491"/>
        <end position="500"/>
    </location>
</feature>
<dbReference type="InterPro" id="IPR014721">
    <property type="entry name" value="Ribsml_uS5_D2-typ_fold_subgr"/>
</dbReference>
<dbReference type="PANTHER" id="PTHR10073:SF41">
    <property type="entry name" value="MISMATCH REPAIR PROTEIN, PUTATIVE (AFU_ORTHOLOGUE AFUA_8G05820)-RELATED"/>
    <property type="match status" value="1"/>
</dbReference>
<dbReference type="Proteomes" id="UP000247233">
    <property type="component" value="Unassembled WGS sequence"/>
</dbReference>
<dbReference type="GO" id="GO:0140664">
    <property type="term" value="F:ATP-dependent DNA damage sensor activity"/>
    <property type="evidence" value="ECO:0007669"/>
    <property type="project" value="InterPro"/>
</dbReference>
<dbReference type="GO" id="GO:0032389">
    <property type="term" value="C:MutLalpha complex"/>
    <property type="evidence" value="ECO:0007669"/>
    <property type="project" value="TreeGrafter"/>
</dbReference>
<dbReference type="GO" id="GO:0030983">
    <property type="term" value="F:mismatched DNA binding"/>
    <property type="evidence" value="ECO:0007669"/>
    <property type="project" value="InterPro"/>
</dbReference>
<evidence type="ECO:0000313" key="6">
    <source>
        <dbReference type="Proteomes" id="UP000247233"/>
    </source>
</evidence>
<dbReference type="Pfam" id="PF01119">
    <property type="entry name" value="DNA_mis_repair"/>
    <property type="match status" value="1"/>
</dbReference>
<comment type="caution">
    <text evidence="5">The sequence shown here is derived from an EMBL/GenBank/DDBJ whole genome shotgun (WGS) entry which is preliminary data.</text>
</comment>
<comment type="similarity">
    <text evidence="1">Belongs to the DNA mismatch repair MutL/HexB family.</text>
</comment>
<reference evidence="5 6" key="1">
    <citation type="submission" date="2016-12" db="EMBL/GenBank/DDBJ databases">
        <title>The genomes of Aspergillus section Nigri reveals drivers in fungal speciation.</title>
        <authorList>
            <consortium name="DOE Joint Genome Institute"/>
            <person name="Vesth T.C."/>
            <person name="Nybo J."/>
            <person name="Theobald S."/>
            <person name="Brandl J."/>
            <person name="Frisvad J.C."/>
            <person name="Nielsen K.F."/>
            <person name="Lyhne E.K."/>
            <person name="Kogle M.E."/>
            <person name="Kuo A."/>
            <person name="Riley R."/>
            <person name="Clum A."/>
            <person name="Nolan M."/>
            <person name="Lipzen A."/>
            <person name="Salamov A."/>
            <person name="Henrissat B."/>
            <person name="Wiebenga A."/>
            <person name="De Vries R.P."/>
            <person name="Grigoriev I.V."/>
            <person name="Mortensen U.H."/>
            <person name="Andersen M.R."/>
            <person name="Baker S.E."/>
        </authorList>
    </citation>
    <scope>NUCLEOTIDE SEQUENCE [LARGE SCALE GENOMIC DNA]</scope>
    <source>
        <strain evidence="5 6">CBS 117.55</strain>
    </source>
</reference>
<evidence type="ECO:0000256" key="2">
    <source>
        <dbReference type="ARBA" id="ARBA00022763"/>
    </source>
</evidence>
<dbReference type="InterPro" id="IPR002099">
    <property type="entry name" value="MutL/Mlh/PMS"/>
</dbReference>
<dbReference type="PANTHER" id="PTHR10073">
    <property type="entry name" value="DNA MISMATCH REPAIR PROTEIN MLH, PMS, MUTL"/>
    <property type="match status" value="1"/>
</dbReference>
<evidence type="ECO:0000256" key="3">
    <source>
        <dbReference type="SAM" id="MobiDB-lite"/>
    </source>
</evidence>
<dbReference type="AlphaFoldDB" id="A0A317WSW8"/>
<dbReference type="FunFam" id="3.30.565.10:FF:000017">
    <property type="entry name" value="PMS1 homolog 1, mismatch repair system component"/>
    <property type="match status" value="1"/>
</dbReference>
<dbReference type="Gene3D" id="3.30.565.10">
    <property type="entry name" value="Histidine kinase-like ATPase, C-terminal domain"/>
    <property type="match status" value="1"/>
</dbReference>
<dbReference type="Gene3D" id="3.30.230.10">
    <property type="match status" value="1"/>
</dbReference>
<dbReference type="SMART" id="SM01340">
    <property type="entry name" value="DNA_mis_repair"/>
    <property type="match status" value="1"/>
</dbReference>
<dbReference type="NCBIfam" id="TIGR00585">
    <property type="entry name" value="mutl"/>
    <property type="match status" value="1"/>
</dbReference>
<dbReference type="SUPFAM" id="SSF54211">
    <property type="entry name" value="Ribosomal protein S5 domain 2-like"/>
    <property type="match status" value="1"/>
</dbReference>
<dbReference type="VEuPathDB" id="FungiDB:BO70DRAFT_331061"/>
<feature type="compositionally biased region" description="Low complexity" evidence="3">
    <location>
        <begin position="454"/>
        <end position="478"/>
    </location>
</feature>
<feature type="region of interest" description="Disordered" evidence="3">
    <location>
        <begin position="536"/>
        <end position="564"/>
    </location>
</feature>
<feature type="domain" description="DNA mismatch repair protein S5" evidence="4">
    <location>
        <begin position="218"/>
        <end position="348"/>
    </location>
</feature>
<dbReference type="InterPro" id="IPR020568">
    <property type="entry name" value="Ribosomal_Su5_D2-typ_SF"/>
</dbReference>
<dbReference type="Pfam" id="PF02518">
    <property type="entry name" value="HATPase_c"/>
    <property type="match status" value="1"/>
</dbReference>
<feature type="compositionally biased region" description="Polar residues" evidence="3">
    <location>
        <begin position="480"/>
        <end position="490"/>
    </location>
</feature>
<dbReference type="InterPro" id="IPR014762">
    <property type="entry name" value="DNA_mismatch_repair_CS"/>
</dbReference>
<organism evidence="5 6">
    <name type="scientific">Aspergillus heteromorphus CBS 117.55</name>
    <dbReference type="NCBI Taxonomy" id="1448321"/>
    <lineage>
        <taxon>Eukaryota</taxon>
        <taxon>Fungi</taxon>
        <taxon>Dikarya</taxon>
        <taxon>Ascomycota</taxon>
        <taxon>Pezizomycotina</taxon>
        <taxon>Eurotiomycetes</taxon>
        <taxon>Eurotiomycetidae</taxon>
        <taxon>Eurotiales</taxon>
        <taxon>Aspergillaceae</taxon>
        <taxon>Aspergillus</taxon>
        <taxon>Aspergillus subgen. Circumdati</taxon>
    </lineage>
</organism>
<evidence type="ECO:0000256" key="1">
    <source>
        <dbReference type="ARBA" id="ARBA00006082"/>
    </source>
</evidence>
<dbReference type="GeneID" id="37063092"/>
<dbReference type="GO" id="GO:0006298">
    <property type="term" value="P:mismatch repair"/>
    <property type="evidence" value="ECO:0007669"/>
    <property type="project" value="InterPro"/>
</dbReference>
<name>A0A317WSW8_9EURO</name>
<evidence type="ECO:0000259" key="4">
    <source>
        <dbReference type="SMART" id="SM01340"/>
    </source>
</evidence>
<protein>
    <recommendedName>
        <fullName evidence="4">DNA mismatch repair protein S5 domain-containing protein</fullName>
    </recommendedName>
</protein>
<feature type="compositionally biased region" description="Polar residues" evidence="3">
    <location>
        <begin position="425"/>
        <end position="434"/>
    </location>
</feature>